<gene>
    <name evidence="11" type="ordered locus">Slit_2162</name>
</gene>
<dbReference type="GO" id="GO:0005524">
    <property type="term" value="F:ATP binding"/>
    <property type="evidence" value="ECO:0007669"/>
    <property type="project" value="InterPro"/>
</dbReference>
<evidence type="ECO:0000256" key="7">
    <source>
        <dbReference type="ARBA" id="ARBA00022837"/>
    </source>
</evidence>
<organism evidence="11 12">
    <name type="scientific">Sideroxydans lithotrophicus (strain ES-1)</name>
    <dbReference type="NCBI Taxonomy" id="580332"/>
    <lineage>
        <taxon>Bacteria</taxon>
        <taxon>Pseudomonadati</taxon>
        <taxon>Pseudomonadota</taxon>
        <taxon>Betaproteobacteria</taxon>
        <taxon>Nitrosomonadales</taxon>
        <taxon>Gallionellaceae</taxon>
        <taxon>Sideroxydans</taxon>
    </lineage>
</organism>
<reference evidence="11 12" key="1">
    <citation type="submission" date="2010-03" db="EMBL/GenBank/DDBJ databases">
        <title>Complete sequence of Sideroxydans lithotrophicus ES-1.</title>
        <authorList>
            <consortium name="US DOE Joint Genome Institute"/>
            <person name="Lucas S."/>
            <person name="Copeland A."/>
            <person name="Lapidus A."/>
            <person name="Cheng J.-F."/>
            <person name="Bruce D."/>
            <person name="Goodwin L."/>
            <person name="Pitluck S."/>
            <person name="Munk A.C."/>
            <person name="Detter J.C."/>
            <person name="Han C."/>
            <person name="Tapia R."/>
            <person name="Larimer F."/>
            <person name="Land M."/>
            <person name="Hauser L."/>
            <person name="Kyrpides N."/>
            <person name="Ivanova N."/>
            <person name="Emerson D."/>
            <person name="Woyke T."/>
        </authorList>
    </citation>
    <scope>NUCLEOTIDE SEQUENCE [LARGE SCALE GENOMIC DNA]</scope>
    <source>
        <strain evidence="11 12">ES-1</strain>
    </source>
</reference>
<dbReference type="InterPro" id="IPR020003">
    <property type="entry name" value="ATPase_a/bsu_AS"/>
</dbReference>
<evidence type="ECO:0000256" key="1">
    <source>
        <dbReference type="ARBA" id="ARBA00004561"/>
    </source>
</evidence>
<keyword evidence="5" id="KW-0479">Metal-binding</keyword>
<keyword evidence="4" id="KW-1029">Fimbrium biogenesis</keyword>
<dbReference type="SUPFAM" id="SSF50998">
    <property type="entry name" value="Quinoprotein alcohol dehydrogenase-like"/>
    <property type="match status" value="1"/>
</dbReference>
<evidence type="ECO:0000256" key="9">
    <source>
        <dbReference type="SAM" id="SignalP"/>
    </source>
</evidence>
<evidence type="ECO:0000256" key="4">
    <source>
        <dbReference type="ARBA" id="ARBA00022558"/>
    </source>
</evidence>
<keyword evidence="12" id="KW-1185">Reference proteome</keyword>
<keyword evidence="6" id="KW-0547">Nucleotide-binding</keyword>
<evidence type="ECO:0000256" key="5">
    <source>
        <dbReference type="ARBA" id="ARBA00022723"/>
    </source>
</evidence>
<comment type="similarity">
    <text evidence="2">Belongs to the PilY1 family.</text>
</comment>
<dbReference type="STRING" id="580332.Slit_2162"/>
<keyword evidence="8" id="KW-0281">Fimbrium</keyword>
<evidence type="ECO:0000256" key="3">
    <source>
        <dbReference type="ARBA" id="ARBA00022448"/>
    </source>
</evidence>
<protein>
    <submittedName>
        <fullName evidence="11">Tfp pilus assembly protein tip-associated adhesin PilY1-like protein</fullName>
    </submittedName>
</protein>
<dbReference type="HOGENOM" id="CLU_004773_1_0_4"/>
<name>D5CUK3_SIDLE</name>
<dbReference type="KEGG" id="slt:Slit_2162"/>
<evidence type="ECO:0000256" key="6">
    <source>
        <dbReference type="ARBA" id="ARBA00022741"/>
    </source>
</evidence>
<proteinExistence type="inferred from homology"/>
<feature type="domain" description="PilY1 beta-propeller" evidence="10">
    <location>
        <begin position="905"/>
        <end position="1186"/>
    </location>
</feature>
<keyword evidence="3" id="KW-0813">Transport</keyword>
<evidence type="ECO:0000256" key="2">
    <source>
        <dbReference type="ARBA" id="ARBA00008387"/>
    </source>
</evidence>
<dbReference type="InterPro" id="IPR011047">
    <property type="entry name" value="Quinoprotein_ADH-like_sf"/>
</dbReference>
<dbReference type="RefSeq" id="WP_013030288.1">
    <property type="nucleotide sequence ID" value="NC_013959.1"/>
</dbReference>
<keyword evidence="9" id="KW-0732">Signal</keyword>
<dbReference type="GO" id="GO:0009289">
    <property type="term" value="C:pilus"/>
    <property type="evidence" value="ECO:0007669"/>
    <property type="project" value="UniProtKB-SubCell"/>
</dbReference>
<sequence>MNTIRSLLALMLIVLLGNPAPGMAEDIDLYSSAASVTGTDLPNVLFIMDNAANFNASAPDCNYSDTGGSPSLGNTSGGIEQCALVNAINALPLQSNGKAVVNIGIMVYNKTGMSTLYGCNASAVGGCLMTPLTPMTAAGKAAIVSAIKAWTSGNMQSNNEATAQAMQEAWAYYAGKTGMSGTTYTSPALAGCQKNYVIFIGNAINNSGSPGDASATPGTQLSTTINGNAALTATQKSMLNGVIQIPSGAYGTSAFTCSPNPYTMGNTHTDPSGLYADEWARYMYYTDLKTGVMPARRKIITYTVGVLSNACKSAYPALLTSMAIHGGGKYFPTGNADDIKQAILRVLNEVQAVNSVFSSSSLPVSVNSQGTYLNQVFMGMFRPDASGTPRWKGNLKQYQFAYDPTTKQIFLADATGTAAISAAGTGFLSPNAASFWSCSNSANTTINVTPYNLAPYSNTSICNTDPAVGYWANSPSSVGLSWDLPDGEVVEKGGAAQMLRLANLTDTYTTAPGSATNPRNLYTYCPAGTGCVAALPDVSNAFDTSNANITDAQLGTGSVAISSITSATTQAGGGANAGGSGTPATVSITSLFKSGNTVTATVSAIDLAKLAVGTQLKIATGATKYDCNPCTVTAKGASTFTYTNAGGAGAPALPSTAAVFSNYFWIYKVAHGLQVGQTLTISGCTTFTTLNNTVATVAVSPFFAASPNYIDLAVAVPVAATATNDAGCNYTLNTATVTTAAPHGLPAGSVVTISGATPAGYNGTWPIIVTGPSTFTYQYSVAAPLAGFFGAGAIAASSTTTRDALLRWVRGEDNYGDEASLCPPGSTPGMGNCPNPAVNIRPSVHGDVLHSRPVVLNYGGTMIAISGTSDAGTTRTATASATDVANIGATGAQGKVTFANGNVCMVTVATSTTFTYPTAGCGLAGAQTAATASPNVVVFYGDNDGAFHAVNGNQVNPAGSTMPNPGNELWGFVPSEFFGKLKRQHDNSPVLLMPSTLPGIVPAPQRKDYFVDGPTGVYQAIDGLGRTTAAYLYLAMRRGGRFIYALDVSNPNNPKFLWKHSNTDAGFGELGQTWSLPKVARVTGYPNPVLIFGAGYDNVAEDAEAPLADTMGRGIFILDATTGALVWSATPGVPTFACTTSQCQLQVAAMQYSIPSDITLLDRNRDGKIDRLYVGDVGGNVWRVDLEPTGGNTPNFWQVEKLAALGCNTGTCAAGTTPRKILYPPEVITTKTYDAVFTATGDREHPLYSDPALYPQKACAVTNRAYLLKDPAIGMDGSGTTTITEQPGTTANLFDATSFAYNGTLSGYFITFNTCEKAVNAPLVTAGYIYFGTNTAEAPNNQLCEETLGEATGYKLTPFTGKYFNGEFEGGGLPPSPVSGIVNITDAAGKTMQVPFCIGCGGGEDNSFNSGCSGESALAGCKPAINVSTSRSRTYWYIKDK</sequence>
<accession>D5CUK3</accession>
<evidence type="ECO:0000259" key="10">
    <source>
        <dbReference type="Pfam" id="PF05567"/>
    </source>
</evidence>
<dbReference type="EMBL" id="CP001965">
    <property type="protein sequence ID" value="ADE12390.1"/>
    <property type="molecule type" value="Genomic_DNA"/>
</dbReference>
<dbReference type="OrthoDB" id="7156875at2"/>
<feature type="signal peptide" evidence="9">
    <location>
        <begin position="1"/>
        <end position="24"/>
    </location>
</feature>
<feature type="chain" id="PRO_5003070577" evidence="9">
    <location>
        <begin position="25"/>
        <end position="1441"/>
    </location>
</feature>
<evidence type="ECO:0000313" key="11">
    <source>
        <dbReference type="EMBL" id="ADE12390.1"/>
    </source>
</evidence>
<dbReference type="Pfam" id="PF05567">
    <property type="entry name" value="T4P_PilY1"/>
    <property type="match status" value="1"/>
</dbReference>
<dbReference type="eggNOG" id="COG3419">
    <property type="taxonomic scope" value="Bacteria"/>
</dbReference>
<dbReference type="InterPro" id="IPR023366">
    <property type="entry name" value="ATP_synth_asu-like_sf"/>
</dbReference>
<evidence type="ECO:0000256" key="8">
    <source>
        <dbReference type="ARBA" id="ARBA00023263"/>
    </source>
</evidence>
<evidence type="ECO:0000313" key="12">
    <source>
        <dbReference type="Proteomes" id="UP000001625"/>
    </source>
</evidence>
<dbReference type="PROSITE" id="PS00152">
    <property type="entry name" value="ATPASE_ALPHA_BETA"/>
    <property type="match status" value="1"/>
</dbReference>
<dbReference type="InterPro" id="IPR008707">
    <property type="entry name" value="B-propeller_PilY1"/>
</dbReference>
<dbReference type="Gene3D" id="2.40.30.20">
    <property type="match status" value="1"/>
</dbReference>
<dbReference type="Proteomes" id="UP000001625">
    <property type="component" value="Chromosome"/>
</dbReference>
<comment type="subcellular location">
    <subcellularLocation>
        <location evidence="1">Fimbrium</location>
    </subcellularLocation>
</comment>
<dbReference type="GO" id="GO:0046872">
    <property type="term" value="F:metal ion binding"/>
    <property type="evidence" value="ECO:0007669"/>
    <property type="project" value="UniProtKB-KW"/>
</dbReference>
<keyword evidence="7" id="KW-0106">Calcium</keyword>